<keyword evidence="4" id="KW-1185">Reference proteome</keyword>
<dbReference type="AlphaFoldDB" id="A0A6A6HIP0"/>
<gene>
    <name evidence="3" type="ORF">EV356DRAFT_564490</name>
</gene>
<organism evidence="3 4">
    <name type="scientific">Viridothelium virens</name>
    <name type="common">Speckled blister lichen</name>
    <name type="synonym">Trypethelium virens</name>
    <dbReference type="NCBI Taxonomy" id="1048519"/>
    <lineage>
        <taxon>Eukaryota</taxon>
        <taxon>Fungi</taxon>
        <taxon>Dikarya</taxon>
        <taxon>Ascomycota</taxon>
        <taxon>Pezizomycotina</taxon>
        <taxon>Dothideomycetes</taxon>
        <taxon>Dothideomycetes incertae sedis</taxon>
        <taxon>Trypetheliales</taxon>
        <taxon>Trypetheliaceae</taxon>
        <taxon>Viridothelium</taxon>
    </lineage>
</organism>
<evidence type="ECO:0000313" key="3">
    <source>
        <dbReference type="EMBL" id="KAF2237897.1"/>
    </source>
</evidence>
<protein>
    <recommendedName>
        <fullName evidence="2">DUF6604 domain-containing protein</fullName>
    </recommendedName>
</protein>
<dbReference type="PANTHER" id="PTHR38795">
    <property type="entry name" value="DUF6604 DOMAIN-CONTAINING PROTEIN"/>
    <property type="match status" value="1"/>
</dbReference>
<evidence type="ECO:0000256" key="1">
    <source>
        <dbReference type="SAM" id="MobiDB-lite"/>
    </source>
</evidence>
<evidence type="ECO:0000313" key="4">
    <source>
        <dbReference type="Proteomes" id="UP000800092"/>
    </source>
</evidence>
<accession>A0A6A6HIP0</accession>
<sequence length="759" mass="86323">MDQKRGQRISAELFDIYLNYKQDTKAIIGWLVDHGASRHDSSKTLSIKELFALSGIVQEKAIRMPDIIHFHFRQAIKARTYLSRCFRRDSPQGANEQSTCDHEFFTESLEKIYAGLSEYCGKPKDRDDDISCYAVSREAGDTKALNRFSSLALDDIETQDLTEVTKTDLPIESKPNGSDSKTTLVTPVLADESLDQFFELYRELQEMQGLISVVMETWELAGQRKLPYFVANLVSHTAFAEFERVSHRLKTSCEIADPAVLRKRFTQMGELSCEDKQYTELRRTVEVLNKSWQQLLSMKSHNPMDLFEQVTSRSDSPQIIRKDAELDDDCMASMLKDLVRQIFDSKRVRTSIYRVGSPVWADVGLFLAHGNEEGDGFRCSFGLQLLLRSLKSYVFADEPYIDATACRLQALRFAQEAIPNIRAVLDDPTMPCRCPDTLAFHLEKLQTDLREFMGTKVFDIYFSSPWVTGSHMIEIADALFYYGLRLFSYRNFVGSLLHAYNALRYFNSIEPIPLFDSISEAYGPLLFPGARPSSGSFKSCYMRHMGGRLSFCSSKHDSGCHSMIIPPATAWATAGFGLPRGNEDPRFDSKKTSLIFYLKEQDYLLQDATLSHIVDVIGKKSTTADDQSSHESAKARPCSHHGRTTLPSCPRQKLEAVREALSREFNHPLCTARINFFQVYLVCVRIISRITDEYHGEDTKPGQRCICFANDLILAADKSRGTEKRFKYHCHKGLVDICKTAVVEEVGDAKIEDFLWKKI</sequence>
<evidence type="ECO:0000259" key="2">
    <source>
        <dbReference type="Pfam" id="PF20253"/>
    </source>
</evidence>
<dbReference type="PANTHER" id="PTHR38795:SF1">
    <property type="entry name" value="DUF6604 DOMAIN-CONTAINING PROTEIN"/>
    <property type="match status" value="1"/>
</dbReference>
<feature type="domain" description="DUF6604" evidence="2">
    <location>
        <begin position="19"/>
        <end position="244"/>
    </location>
</feature>
<dbReference type="Proteomes" id="UP000800092">
    <property type="component" value="Unassembled WGS sequence"/>
</dbReference>
<reference evidence="3" key="1">
    <citation type="journal article" date="2020" name="Stud. Mycol.">
        <title>101 Dothideomycetes genomes: a test case for predicting lifestyles and emergence of pathogens.</title>
        <authorList>
            <person name="Haridas S."/>
            <person name="Albert R."/>
            <person name="Binder M."/>
            <person name="Bloem J."/>
            <person name="Labutti K."/>
            <person name="Salamov A."/>
            <person name="Andreopoulos B."/>
            <person name="Baker S."/>
            <person name="Barry K."/>
            <person name="Bills G."/>
            <person name="Bluhm B."/>
            <person name="Cannon C."/>
            <person name="Castanera R."/>
            <person name="Culley D."/>
            <person name="Daum C."/>
            <person name="Ezra D."/>
            <person name="Gonzalez J."/>
            <person name="Henrissat B."/>
            <person name="Kuo A."/>
            <person name="Liang C."/>
            <person name="Lipzen A."/>
            <person name="Lutzoni F."/>
            <person name="Magnuson J."/>
            <person name="Mondo S."/>
            <person name="Nolan M."/>
            <person name="Ohm R."/>
            <person name="Pangilinan J."/>
            <person name="Park H.-J."/>
            <person name="Ramirez L."/>
            <person name="Alfaro M."/>
            <person name="Sun H."/>
            <person name="Tritt A."/>
            <person name="Yoshinaga Y."/>
            <person name="Zwiers L.-H."/>
            <person name="Turgeon B."/>
            <person name="Goodwin S."/>
            <person name="Spatafora J."/>
            <person name="Crous P."/>
            <person name="Grigoriev I."/>
        </authorList>
    </citation>
    <scope>NUCLEOTIDE SEQUENCE</scope>
    <source>
        <strain evidence="3">Tuck. ex Michener</strain>
    </source>
</reference>
<proteinExistence type="predicted"/>
<dbReference type="EMBL" id="ML991778">
    <property type="protein sequence ID" value="KAF2237897.1"/>
    <property type="molecule type" value="Genomic_DNA"/>
</dbReference>
<feature type="region of interest" description="Disordered" evidence="1">
    <location>
        <begin position="624"/>
        <end position="646"/>
    </location>
</feature>
<dbReference type="Pfam" id="PF20253">
    <property type="entry name" value="DUF6604"/>
    <property type="match status" value="1"/>
</dbReference>
<dbReference type="InterPro" id="IPR046539">
    <property type="entry name" value="DUF6604"/>
</dbReference>
<dbReference type="OrthoDB" id="4821062at2759"/>
<name>A0A6A6HIP0_VIRVR</name>